<organism evidence="2 3">
    <name type="scientific">Haoranjiania flava</name>
    <dbReference type="NCBI Taxonomy" id="1856322"/>
    <lineage>
        <taxon>Bacteria</taxon>
        <taxon>Pseudomonadati</taxon>
        <taxon>Bacteroidota</taxon>
        <taxon>Chitinophagia</taxon>
        <taxon>Chitinophagales</taxon>
        <taxon>Chitinophagaceae</taxon>
        <taxon>Haoranjiania</taxon>
    </lineage>
</organism>
<evidence type="ECO:0000313" key="3">
    <source>
        <dbReference type="Proteomes" id="UP001209317"/>
    </source>
</evidence>
<keyword evidence="1" id="KW-0732">Signal</keyword>
<protein>
    <submittedName>
        <fullName evidence="2">Porin</fullName>
    </submittedName>
</protein>
<feature type="signal peptide" evidence="1">
    <location>
        <begin position="1"/>
        <end position="24"/>
    </location>
</feature>
<evidence type="ECO:0000313" key="2">
    <source>
        <dbReference type="EMBL" id="MCU7694505.1"/>
    </source>
</evidence>
<dbReference type="Pfam" id="PF14121">
    <property type="entry name" value="Porin_10"/>
    <property type="match status" value="1"/>
</dbReference>
<dbReference type="InterPro" id="IPR025631">
    <property type="entry name" value="Porin_10"/>
</dbReference>
<dbReference type="RefSeq" id="WP_263037991.1">
    <property type="nucleotide sequence ID" value="NZ_JAOTPL010000010.1"/>
</dbReference>
<name>A0AAE3INR1_9BACT</name>
<sequence>MKLVNNKQLLFTLLSILVCSGVQAQFDRLNDIGGRFSRSGGNTADTLTQRNPHEDSITISYRFFDSTGTHGIDTSINDFNKMLPVPYTYADLGNIGTPSQSLLFRPLHMQPGWDAGFHMFDPFRYTLEGTKYFTTTRPFTTLAYMMGTRQEQVIDVLHTQNRKELVNFTFEYRLLNAPGAFRNQNSNHSNMRANISSQSKNKRYSMNLIGVRNSNRGAVNGGIINFDELKGKGVNSPYIAATRIGSIGNASPSPFKVSISSGNENKDFTLYYRHSYDFGQKDSLQVNDSTMVRLFYPRLRFEHAAKYAEYEYSFKDVNPNPDSYLQYYGLIVQNDTVMYKDKWKELSNQLAIYTYPDKKNIAQFVKVFGEFQLLGGDFGRFKKNYYNVIVGGEYRNKTRNQKWDMLASGRFFALGDYFGDYMATANLKRNLGTRIGDISIGFTNVNRTPSFIFNTSAKGFLSADSAKYIELIGNNFQPHSNFPVITGESKFAKENITHAFAKINVPSWQLSLTGNYYAMLNYAYFTDYFTAKQNTSLFNLLQVGAEKETPLGKFFKWYAEIYVQQKAGNVPVNVPLVLTRNRIAFEGHFYKNLDIATGIEVRYNTPYKPDHYSPFTGNFFYNDTMRISNLPDISYYLNFKIKRFRLFAEAANLNSLSYQNKTFGFNNFSFVRPYYPKPGLWIRVGIFWNFIN</sequence>
<comment type="caution">
    <text evidence="2">The sequence shown here is derived from an EMBL/GenBank/DDBJ whole genome shotgun (WGS) entry which is preliminary data.</text>
</comment>
<feature type="chain" id="PRO_5042013697" evidence="1">
    <location>
        <begin position="25"/>
        <end position="692"/>
    </location>
</feature>
<dbReference type="AlphaFoldDB" id="A0AAE3INR1"/>
<proteinExistence type="predicted"/>
<dbReference type="EMBL" id="JAOTPL010000010">
    <property type="protein sequence ID" value="MCU7694505.1"/>
    <property type="molecule type" value="Genomic_DNA"/>
</dbReference>
<dbReference type="Proteomes" id="UP001209317">
    <property type="component" value="Unassembled WGS sequence"/>
</dbReference>
<reference evidence="2" key="1">
    <citation type="submission" date="2022-10" db="EMBL/GenBank/DDBJ databases">
        <authorList>
            <person name="Kim H.S."/>
            <person name="Kim J.-S."/>
            <person name="Suh M.K."/>
            <person name="Eom M.K."/>
            <person name="Lee J.-S."/>
        </authorList>
    </citation>
    <scope>NUCLEOTIDE SEQUENCE</scope>
    <source>
        <strain evidence="2">LIP-5</strain>
    </source>
</reference>
<keyword evidence="3" id="KW-1185">Reference proteome</keyword>
<gene>
    <name evidence="2" type="ORF">OD355_08260</name>
</gene>
<evidence type="ECO:0000256" key="1">
    <source>
        <dbReference type="SAM" id="SignalP"/>
    </source>
</evidence>
<accession>A0AAE3INR1</accession>